<keyword evidence="5" id="KW-1185">Reference proteome</keyword>
<comment type="caution">
    <text evidence="4">The sequence shown here is derived from an EMBL/GenBank/DDBJ whole genome shotgun (WGS) entry which is preliminary data.</text>
</comment>
<feature type="domain" description="Peptidase M16 middle/third" evidence="3">
    <location>
        <begin position="7"/>
        <end position="169"/>
    </location>
</feature>
<dbReference type="InterPro" id="IPR007863">
    <property type="entry name" value="Peptidase_M16_C"/>
</dbReference>
<dbReference type="EMBL" id="SBJO01000075">
    <property type="protein sequence ID" value="KAF9763429.1"/>
    <property type="molecule type" value="Genomic_DNA"/>
</dbReference>
<reference evidence="4 5" key="1">
    <citation type="journal article" date="2020" name="Genome Biol. Evol.">
        <title>Comparative genomics of strictly vertically transmitted, feminizing microsporidia endosymbionts of amphipod crustaceans.</title>
        <authorList>
            <person name="Cormier A."/>
            <person name="Chebbi M.A."/>
            <person name="Giraud I."/>
            <person name="Wattier R."/>
            <person name="Teixeira M."/>
            <person name="Gilbert C."/>
            <person name="Rigaud T."/>
            <person name="Cordaux R."/>
        </authorList>
    </citation>
    <scope>NUCLEOTIDE SEQUENCE [LARGE SCALE GENOMIC DNA]</scope>
    <source>
        <strain evidence="4 5">Ou3-Ou53</strain>
    </source>
</reference>
<accession>A0A9P6KZC4</accession>
<dbReference type="InterPro" id="IPR032632">
    <property type="entry name" value="Peptidase_M16_M"/>
</dbReference>
<keyword evidence="1" id="KW-0479">Metal-binding</keyword>
<dbReference type="PANTHER" id="PTHR43690:SF18">
    <property type="entry name" value="INSULIN-DEGRADING ENZYME-RELATED"/>
    <property type="match status" value="1"/>
</dbReference>
<dbReference type="OrthoDB" id="2195000at2759"/>
<dbReference type="InterPro" id="IPR011249">
    <property type="entry name" value="Metalloenz_LuxS/M16"/>
</dbReference>
<keyword evidence="4" id="KW-0645">Protease</keyword>
<gene>
    <name evidence="4" type="primary">mug138</name>
    <name evidence="4" type="ORF">NGRA_1260</name>
</gene>
<name>A0A9P6KZC4_9MICR</name>
<organism evidence="4 5">
    <name type="scientific">Nosema granulosis</name>
    <dbReference type="NCBI Taxonomy" id="83296"/>
    <lineage>
        <taxon>Eukaryota</taxon>
        <taxon>Fungi</taxon>
        <taxon>Fungi incertae sedis</taxon>
        <taxon>Microsporidia</taxon>
        <taxon>Nosematidae</taxon>
        <taxon>Nosema</taxon>
    </lineage>
</organism>
<dbReference type="PANTHER" id="PTHR43690">
    <property type="entry name" value="NARDILYSIN"/>
    <property type="match status" value="1"/>
</dbReference>
<sequence length="325" mass="38158">MNKLTKHLKVEDVKLIKDDVDPYFIQEEGNELFYVFDKTYEVPKAHINILLRYNTPDIFTRYIRNIEETFIKEHDTLLTNYQVSFDISITVQGILIKIGGFSTELKNIAKVFMEYFFKCEDDSRRCVVDELVKDDLLSQLYTSPYKRTFQGLNKLLKKGYRLPEEILKELEENSKDCKKDICKFKVSIDAVGNMTFDDAKEIFDSIVSFSESEDKEQVSTKQVNLKKYEIDTKDTKNNAVAIFFKICNSSDIEGRAKARIICQLLEERFFDQLRTNEELGYIVSTNLISTINDKIETDKIETYIYFVVQSEKTPDFLIDRIMRFT</sequence>
<protein>
    <submittedName>
        <fullName evidence="4">Zinc protease</fullName>
    </submittedName>
</protein>
<dbReference type="Pfam" id="PF16187">
    <property type="entry name" value="Peptidase_M16_M"/>
    <property type="match status" value="1"/>
</dbReference>
<proteinExistence type="predicted"/>
<dbReference type="Pfam" id="PF05193">
    <property type="entry name" value="Peptidase_M16_C"/>
    <property type="match status" value="1"/>
</dbReference>
<evidence type="ECO:0000256" key="1">
    <source>
        <dbReference type="ARBA" id="ARBA00022723"/>
    </source>
</evidence>
<dbReference type="InterPro" id="IPR050626">
    <property type="entry name" value="Peptidase_M16"/>
</dbReference>
<evidence type="ECO:0000313" key="5">
    <source>
        <dbReference type="Proteomes" id="UP000740883"/>
    </source>
</evidence>
<evidence type="ECO:0000259" key="3">
    <source>
        <dbReference type="Pfam" id="PF16187"/>
    </source>
</evidence>
<feature type="non-terminal residue" evidence="4">
    <location>
        <position position="325"/>
    </location>
</feature>
<dbReference type="GO" id="GO:0008233">
    <property type="term" value="F:peptidase activity"/>
    <property type="evidence" value="ECO:0007669"/>
    <property type="project" value="UniProtKB-KW"/>
</dbReference>
<keyword evidence="4" id="KW-0378">Hydrolase</keyword>
<feature type="domain" description="Peptidase M16 C-terminal" evidence="2">
    <location>
        <begin position="190"/>
        <end position="319"/>
    </location>
</feature>
<dbReference type="SUPFAM" id="SSF63411">
    <property type="entry name" value="LuxS/MPP-like metallohydrolase"/>
    <property type="match status" value="2"/>
</dbReference>
<evidence type="ECO:0000313" key="4">
    <source>
        <dbReference type="EMBL" id="KAF9763429.1"/>
    </source>
</evidence>
<dbReference type="Proteomes" id="UP000740883">
    <property type="component" value="Unassembled WGS sequence"/>
</dbReference>
<dbReference type="Gene3D" id="3.30.830.10">
    <property type="entry name" value="Metalloenzyme, LuxS/M16 peptidase-like"/>
    <property type="match status" value="2"/>
</dbReference>
<dbReference type="GO" id="GO:0046872">
    <property type="term" value="F:metal ion binding"/>
    <property type="evidence" value="ECO:0007669"/>
    <property type="project" value="UniProtKB-KW"/>
</dbReference>
<evidence type="ECO:0000259" key="2">
    <source>
        <dbReference type="Pfam" id="PF05193"/>
    </source>
</evidence>
<dbReference type="GO" id="GO:0006508">
    <property type="term" value="P:proteolysis"/>
    <property type="evidence" value="ECO:0007669"/>
    <property type="project" value="UniProtKB-KW"/>
</dbReference>
<dbReference type="AlphaFoldDB" id="A0A9P6KZC4"/>